<dbReference type="STRING" id="429701.A0A2G9GCI9"/>
<keyword evidence="2" id="KW-0472">Membrane</keyword>
<dbReference type="PROSITE" id="PS50108">
    <property type="entry name" value="CRIB"/>
    <property type="match status" value="1"/>
</dbReference>
<organism evidence="4 5">
    <name type="scientific">Handroanthus impetiginosus</name>
    <dbReference type="NCBI Taxonomy" id="429701"/>
    <lineage>
        <taxon>Eukaryota</taxon>
        <taxon>Viridiplantae</taxon>
        <taxon>Streptophyta</taxon>
        <taxon>Embryophyta</taxon>
        <taxon>Tracheophyta</taxon>
        <taxon>Spermatophyta</taxon>
        <taxon>Magnoliopsida</taxon>
        <taxon>eudicotyledons</taxon>
        <taxon>Gunneridae</taxon>
        <taxon>Pentapetalae</taxon>
        <taxon>asterids</taxon>
        <taxon>lamiids</taxon>
        <taxon>Lamiales</taxon>
        <taxon>Bignoniaceae</taxon>
        <taxon>Crescentiina</taxon>
        <taxon>Tabebuia alliance</taxon>
        <taxon>Handroanthus</taxon>
    </lineage>
</organism>
<feature type="compositionally biased region" description="Basic residues" evidence="1">
    <location>
        <begin position="214"/>
        <end position="224"/>
    </location>
</feature>
<comment type="caution">
    <text evidence="4">The sequence shown here is derived from an EMBL/GenBank/DDBJ whole genome shotgun (WGS) entry which is preliminary data.</text>
</comment>
<dbReference type="CDD" id="cd00132">
    <property type="entry name" value="CRIB"/>
    <property type="match status" value="1"/>
</dbReference>
<feature type="compositionally biased region" description="Polar residues" evidence="1">
    <location>
        <begin position="180"/>
        <end position="190"/>
    </location>
</feature>
<dbReference type="OrthoDB" id="4206278at2759"/>
<dbReference type="AlphaFoldDB" id="A0A2G9GCI9"/>
<evidence type="ECO:0000313" key="4">
    <source>
        <dbReference type="EMBL" id="PIN03004.1"/>
    </source>
</evidence>
<keyword evidence="2" id="KW-1133">Transmembrane helix</keyword>
<protein>
    <recommendedName>
        <fullName evidence="3">CRIB domain-containing protein</fullName>
    </recommendedName>
</protein>
<dbReference type="PANTHER" id="PTHR46325">
    <property type="entry name" value="CRIB DOMAIN-CONTAINING PROTEIN RIC8"/>
    <property type="match status" value="1"/>
</dbReference>
<evidence type="ECO:0000256" key="1">
    <source>
        <dbReference type="SAM" id="MobiDB-lite"/>
    </source>
</evidence>
<sequence length="262" mass="29363">MPTTPFYVYVWILASLLIHRGALNPIPFACMLIANHVFEQYVKIHGICNEEERRTSFPIVSTFPLSHSNSSLKRKRNIFCTILWCFLLLCASYPRREQLKFWIPTSRMGTAMKGIYKGFKYTLSQFFVVKEREMEIGYPTDVKHVAHIGWDGPSGSAPSWMNEFKTGPDFAATSIGNSGSALSPWSSQDFGESMRQKSGSEMFKDVPPSELPPVKKKQKRKKCKSTSSPKSNSGSSSRSSRAAKSKAKFVEGNANPTNIEVA</sequence>
<feature type="domain" description="CRIB" evidence="3">
    <location>
        <begin position="136"/>
        <end position="149"/>
    </location>
</feature>
<dbReference type="SMART" id="SM00285">
    <property type="entry name" value="PBD"/>
    <property type="match status" value="1"/>
</dbReference>
<name>A0A2G9GCI9_9LAMI</name>
<dbReference type="PANTHER" id="PTHR46325:SF20">
    <property type="entry name" value="CRIB DOMAIN-CONTAINING PROTEIN RIC10"/>
    <property type="match status" value="1"/>
</dbReference>
<dbReference type="InterPro" id="IPR000095">
    <property type="entry name" value="CRIB_dom"/>
</dbReference>
<dbReference type="FunFam" id="3.90.810.10:FF:000029">
    <property type="entry name" value="Elongation factor Ts, mitochondrial"/>
    <property type="match status" value="1"/>
</dbReference>
<dbReference type="Gene3D" id="3.90.810.10">
    <property type="entry name" value="CRIB domain"/>
    <property type="match status" value="1"/>
</dbReference>
<dbReference type="EMBL" id="NKXS01005681">
    <property type="protein sequence ID" value="PIN03004.1"/>
    <property type="molecule type" value="Genomic_DNA"/>
</dbReference>
<dbReference type="Proteomes" id="UP000231279">
    <property type="component" value="Unassembled WGS sequence"/>
</dbReference>
<keyword evidence="5" id="KW-1185">Reference proteome</keyword>
<reference evidence="5" key="1">
    <citation type="journal article" date="2018" name="Gigascience">
        <title>Genome assembly of the Pink Ipe (Handroanthus impetiginosus, Bignoniaceae), a highly valued, ecologically keystone Neotropical timber forest tree.</title>
        <authorList>
            <person name="Silva-Junior O.B."/>
            <person name="Grattapaglia D."/>
            <person name="Novaes E."/>
            <person name="Collevatti R.G."/>
        </authorList>
    </citation>
    <scope>NUCLEOTIDE SEQUENCE [LARGE SCALE GENOMIC DNA]</scope>
    <source>
        <strain evidence="5">cv. UFG-1</strain>
    </source>
</reference>
<accession>A0A2G9GCI9</accession>
<evidence type="ECO:0000259" key="3">
    <source>
        <dbReference type="PROSITE" id="PS50108"/>
    </source>
</evidence>
<keyword evidence="2" id="KW-0812">Transmembrane</keyword>
<dbReference type="InterPro" id="IPR036936">
    <property type="entry name" value="CRIB_dom_sf"/>
</dbReference>
<gene>
    <name evidence="4" type="ORF">CDL12_24477</name>
</gene>
<evidence type="ECO:0000313" key="5">
    <source>
        <dbReference type="Proteomes" id="UP000231279"/>
    </source>
</evidence>
<feature type="region of interest" description="Disordered" evidence="1">
    <location>
        <begin position="180"/>
        <end position="262"/>
    </location>
</feature>
<feature type="compositionally biased region" description="Low complexity" evidence="1">
    <location>
        <begin position="225"/>
        <end position="240"/>
    </location>
</feature>
<evidence type="ECO:0000256" key="2">
    <source>
        <dbReference type="SAM" id="Phobius"/>
    </source>
</evidence>
<proteinExistence type="predicted"/>
<dbReference type="Pfam" id="PF00786">
    <property type="entry name" value="PBD"/>
    <property type="match status" value="1"/>
</dbReference>
<feature type="transmembrane region" description="Helical" evidence="2">
    <location>
        <begin position="6"/>
        <end position="23"/>
    </location>
</feature>